<proteinExistence type="predicted"/>
<name>A0ABU5VLN7_9PSED</name>
<comment type="caution">
    <text evidence="1">The sequence shown here is derived from an EMBL/GenBank/DDBJ whole genome shotgun (WGS) entry which is preliminary data.</text>
</comment>
<organism evidence="1 2">
    <name type="scientific">Pseudomonas machongensis</name>
    <dbReference type="NCBI Taxonomy" id="3110229"/>
    <lineage>
        <taxon>Bacteria</taxon>
        <taxon>Pseudomonadati</taxon>
        <taxon>Pseudomonadota</taxon>
        <taxon>Gammaproteobacteria</taxon>
        <taxon>Pseudomonadales</taxon>
        <taxon>Pseudomonadaceae</taxon>
        <taxon>Pseudomonas</taxon>
    </lineage>
</organism>
<reference evidence="1 2" key="1">
    <citation type="submission" date="2023-12" db="EMBL/GenBank/DDBJ databases">
        <title>Pseudomonas machongensis sp. nov., isolated from wilted pepper plants (Capsicum annuum).</title>
        <authorList>
            <person name="Qiu M."/>
            <person name="Li Y."/>
            <person name="Liu Q."/>
            <person name="Zhang X."/>
            <person name="Huang Y."/>
            <person name="Guo R."/>
            <person name="Hu M."/>
            <person name="Zhou J."/>
            <person name="Zhou X."/>
        </authorList>
    </citation>
    <scope>NUCLEOTIDE SEQUENCE [LARGE SCALE GENOMIC DNA]</scope>
    <source>
        <strain evidence="1 2">MH2</strain>
    </source>
</reference>
<evidence type="ECO:0000313" key="2">
    <source>
        <dbReference type="Proteomes" id="UP001302573"/>
    </source>
</evidence>
<sequence length="91" mass="9927">MALSDREVNVIDSSLSNDPILCKDGGGGDMILHWAAEDLLEKLVERDPLAMVEFLGSVRKALILGDAALKTASECSFTTRKLRFLGCFRLA</sequence>
<dbReference type="RefSeq" id="WP_323454482.1">
    <property type="nucleotide sequence ID" value="NZ_JAYFUI010000190.1"/>
</dbReference>
<gene>
    <name evidence="1" type="ORF">VA602_23495</name>
</gene>
<keyword evidence="2" id="KW-1185">Reference proteome</keyword>
<protein>
    <submittedName>
        <fullName evidence="1">Uncharacterized protein</fullName>
    </submittedName>
</protein>
<evidence type="ECO:0000313" key="1">
    <source>
        <dbReference type="EMBL" id="MEA5674287.1"/>
    </source>
</evidence>
<accession>A0ABU5VLN7</accession>
<dbReference type="Proteomes" id="UP001302573">
    <property type="component" value="Unassembled WGS sequence"/>
</dbReference>
<dbReference type="EMBL" id="JAYFUI010000190">
    <property type="protein sequence ID" value="MEA5674287.1"/>
    <property type="molecule type" value="Genomic_DNA"/>
</dbReference>